<dbReference type="RefSeq" id="WP_132084296.1">
    <property type="nucleotide sequence ID" value="NZ_SLUK01000004.1"/>
</dbReference>
<reference evidence="1 2" key="1">
    <citation type="submission" date="2019-03" db="EMBL/GenBank/DDBJ databases">
        <title>Genomic Encyclopedia of Type Strains, Phase IV (KMG-IV): sequencing the most valuable type-strain genomes for metagenomic binning, comparative biology and taxonomic classification.</title>
        <authorList>
            <person name="Goeker M."/>
        </authorList>
    </citation>
    <scope>NUCLEOTIDE SEQUENCE [LARGE SCALE GENOMIC DNA]</scope>
    <source>
        <strain evidence="1 2">DSM 100433</strain>
    </source>
</reference>
<dbReference type="CDD" id="cd10451">
    <property type="entry name" value="GIY-YIG_LuxR_like"/>
    <property type="match status" value="1"/>
</dbReference>
<dbReference type="AlphaFoldDB" id="A0A9X8UJT7"/>
<keyword evidence="2" id="KW-1185">Reference proteome</keyword>
<name>A0A9X8UJT7_9FIRM</name>
<comment type="caution">
    <text evidence="1">The sequence shown here is derived from an EMBL/GenBank/DDBJ whole genome shotgun (WGS) entry which is preliminary data.</text>
</comment>
<evidence type="ECO:0000313" key="1">
    <source>
        <dbReference type="EMBL" id="TCL43670.1"/>
    </source>
</evidence>
<evidence type="ECO:0008006" key="3">
    <source>
        <dbReference type="Google" id="ProtNLM"/>
    </source>
</evidence>
<organism evidence="1 2">
    <name type="scientific">Harryflintia acetispora</name>
    <dbReference type="NCBI Taxonomy" id="1849041"/>
    <lineage>
        <taxon>Bacteria</taxon>
        <taxon>Bacillati</taxon>
        <taxon>Bacillota</taxon>
        <taxon>Clostridia</taxon>
        <taxon>Eubacteriales</taxon>
        <taxon>Oscillospiraceae</taxon>
        <taxon>Harryflintia</taxon>
    </lineage>
</organism>
<protein>
    <recommendedName>
        <fullName evidence="3">GIY-YIG nuclease family protein</fullName>
    </recommendedName>
</protein>
<dbReference type="InterPro" id="IPR035901">
    <property type="entry name" value="GIY-YIG_endonuc_sf"/>
</dbReference>
<dbReference type="Proteomes" id="UP000294682">
    <property type="component" value="Unassembled WGS sequence"/>
</dbReference>
<dbReference type="Gene3D" id="3.40.1440.10">
    <property type="entry name" value="GIY-YIG endonuclease"/>
    <property type="match status" value="1"/>
</dbReference>
<proteinExistence type="predicted"/>
<accession>A0A9X8UJT7</accession>
<gene>
    <name evidence="1" type="ORF">EDD78_1044</name>
</gene>
<dbReference type="EMBL" id="SLUK01000004">
    <property type="protein sequence ID" value="TCL43670.1"/>
    <property type="molecule type" value="Genomic_DNA"/>
</dbReference>
<evidence type="ECO:0000313" key="2">
    <source>
        <dbReference type="Proteomes" id="UP000294682"/>
    </source>
</evidence>
<sequence>MDRQNRRELIAAYKGRKVRGGVFGIRNTVSGKILLLSTADLQGCENRFRFSQMTGSCTYSKVQQDWAKYGGQAFCFELYEALEKKEEQTDRQFREDIDTLYELWLEKLQGQALY</sequence>